<dbReference type="RefSeq" id="WP_145056849.1">
    <property type="nucleotide sequence ID" value="NZ_CP036433.1"/>
</dbReference>
<dbReference type="EMBL" id="CP036433">
    <property type="protein sequence ID" value="QDU97986.1"/>
    <property type="molecule type" value="Genomic_DNA"/>
</dbReference>
<dbReference type="AlphaFoldDB" id="A0A518E1L1"/>
<reference evidence="1 2" key="1">
    <citation type="submission" date="2019-02" db="EMBL/GenBank/DDBJ databases">
        <title>Deep-cultivation of Planctomycetes and their phenomic and genomic characterization uncovers novel biology.</title>
        <authorList>
            <person name="Wiegand S."/>
            <person name="Jogler M."/>
            <person name="Boedeker C."/>
            <person name="Pinto D."/>
            <person name="Vollmers J."/>
            <person name="Rivas-Marin E."/>
            <person name="Kohn T."/>
            <person name="Peeters S.H."/>
            <person name="Heuer A."/>
            <person name="Rast P."/>
            <person name="Oberbeckmann S."/>
            <person name="Bunk B."/>
            <person name="Jeske O."/>
            <person name="Meyerdierks A."/>
            <person name="Storesund J.E."/>
            <person name="Kallscheuer N."/>
            <person name="Luecker S."/>
            <person name="Lage O.M."/>
            <person name="Pohl T."/>
            <person name="Merkel B.J."/>
            <person name="Hornburger P."/>
            <person name="Mueller R.-W."/>
            <person name="Bruemmer F."/>
            <person name="Labrenz M."/>
            <person name="Spormann A.M."/>
            <person name="Op den Camp H."/>
            <person name="Overmann J."/>
            <person name="Amann R."/>
            <person name="Jetten M.S.M."/>
            <person name="Mascher T."/>
            <person name="Medema M.H."/>
            <person name="Devos D.P."/>
            <person name="Kaster A.-K."/>
            <person name="Ovreas L."/>
            <person name="Rohde M."/>
            <person name="Galperin M.Y."/>
            <person name="Jogler C."/>
        </authorList>
    </citation>
    <scope>NUCLEOTIDE SEQUENCE [LARGE SCALE GENOMIC DNA]</scope>
    <source>
        <strain evidence="1 2">Pla85_3_4</strain>
    </source>
</reference>
<gene>
    <name evidence="1" type="ORF">Pla8534_58450</name>
</gene>
<dbReference type="InterPro" id="IPR032675">
    <property type="entry name" value="LRR_dom_sf"/>
</dbReference>
<accession>A0A518E1L1</accession>
<protein>
    <recommendedName>
        <fullName evidence="3">Leucine Rich repeats (2 copies)</fullName>
    </recommendedName>
</protein>
<name>A0A518E1L1_9BACT</name>
<keyword evidence="2" id="KW-1185">Reference proteome</keyword>
<dbReference type="SUPFAM" id="SSF52047">
    <property type="entry name" value="RNI-like"/>
    <property type="match status" value="1"/>
</dbReference>
<proteinExistence type="predicted"/>
<dbReference type="Proteomes" id="UP000317648">
    <property type="component" value="Chromosome"/>
</dbReference>
<sequence length="191" mass="20575">MTDDQRVARLVAELAGTGAQVNGAFQVWALEAQLTDAHLHGISSWADLEFLMAAGCPITDAGLASICCFRRLVSLDIGGTAITANAISTAELPETLTTFGLYDIPLTDDAANRIAQLPEIRMLNCNECGLSLPAFHRLVELPKLRGFEALGCPVPDDDARAISRRIPHGLLRLDSGVWSNGDVKRPPRNRS</sequence>
<dbReference type="KEGG" id="lcre:Pla8534_58450"/>
<evidence type="ECO:0000313" key="1">
    <source>
        <dbReference type="EMBL" id="QDU97986.1"/>
    </source>
</evidence>
<organism evidence="1 2">
    <name type="scientific">Lignipirellula cremea</name>
    <dbReference type="NCBI Taxonomy" id="2528010"/>
    <lineage>
        <taxon>Bacteria</taxon>
        <taxon>Pseudomonadati</taxon>
        <taxon>Planctomycetota</taxon>
        <taxon>Planctomycetia</taxon>
        <taxon>Pirellulales</taxon>
        <taxon>Pirellulaceae</taxon>
        <taxon>Lignipirellula</taxon>
    </lineage>
</organism>
<dbReference type="OrthoDB" id="265535at2"/>
<evidence type="ECO:0008006" key="3">
    <source>
        <dbReference type="Google" id="ProtNLM"/>
    </source>
</evidence>
<dbReference type="Gene3D" id="3.80.10.10">
    <property type="entry name" value="Ribonuclease Inhibitor"/>
    <property type="match status" value="1"/>
</dbReference>
<evidence type="ECO:0000313" key="2">
    <source>
        <dbReference type="Proteomes" id="UP000317648"/>
    </source>
</evidence>